<dbReference type="AlphaFoldDB" id="W0ECE4"/>
<evidence type="ECO:0000313" key="2">
    <source>
        <dbReference type="EMBL" id="AHF08555.1"/>
    </source>
</evidence>
<evidence type="ECO:0000256" key="1">
    <source>
        <dbReference type="SAM" id="Phobius"/>
    </source>
</evidence>
<reference evidence="2 3" key="1">
    <citation type="submission" date="2013-12" db="EMBL/GenBank/DDBJ databases">
        <authorList>
            <consortium name="DOE Joint Genome Institute"/>
            <person name="Smidt H."/>
            <person name="Huntemann M."/>
            <person name="Han J."/>
            <person name="Chen A."/>
            <person name="Kyrpides N."/>
            <person name="Mavromatis K."/>
            <person name="Markowitz V."/>
            <person name="Palaniappan K."/>
            <person name="Ivanova N."/>
            <person name="Schaumberg A."/>
            <person name="Pati A."/>
            <person name="Liolios K."/>
            <person name="Nordberg H.P."/>
            <person name="Cantor M.N."/>
            <person name="Hua S.X."/>
            <person name="Woyke T."/>
        </authorList>
    </citation>
    <scope>NUCLEOTIDE SEQUENCE [LARGE SCALE GENOMIC DNA]</scope>
    <source>
        <strain evidence="3">DSM 15288</strain>
    </source>
</reference>
<dbReference type="Proteomes" id="UP000010847">
    <property type="component" value="Chromosome"/>
</dbReference>
<keyword evidence="1" id="KW-1133">Transmembrane helix</keyword>
<proteinExistence type="predicted"/>
<dbReference type="HOGENOM" id="CLU_2715797_0_0_9"/>
<accession>W0ECE4</accession>
<keyword evidence="1" id="KW-0812">Transmembrane</keyword>
<keyword evidence="3" id="KW-1185">Reference proteome</keyword>
<gene>
    <name evidence="2" type="ORF">DESME_08835</name>
</gene>
<feature type="transmembrane region" description="Helical" evidence="1">
    <location>
        <begin position="34"/>
        <end position="52"/>
    </location>
</feature>
<organism evidence="2 3">
    <name type="scientific">Desulfitobacterium metallireducens DSM 15288</name>
    <dbReference type="NCBI Taxonomy" id="871968"/>
    <lineage>
        <taxon>Bacteria</taxon>
        <taxon>Bacillati</taxon>
        <taxon>Bacillota</taxon>
        <taxon>Clostridia</taxon>
        <taxon>Eubacteriales</taxon>
        <taxon>Desulfitobacteriaceae</taxon>
        <taxon>Desulfitobacterium</taxon>
    </lineage>
</organism>
<dbReference type="RefSeq" id="WP_006718564.1">
    <property type="nucleotide sequence ID" value="NZ_CP007032.1"/>
</dbReference>
<protein>
    <submittedName>
        <fullName evidence="2">Uncharacterized protein</fullName>
    </submittedName>
</protein>
<feature type="transmembrane region" description="Helical" evidence="1">
    <location>
        <begin position="12"/>
        <end position="28"/>
    </location>
</feature>
<keyword evidence="1" id="KW-0472">Membrane</keyword>
<evidence type="ECO:0000313" key="3">
    <source>
        <dbReference type="Proteomes" id="UP000010847"/>
    </source>
</evidence>
<name>W0ECE4_9FIRM</name>
<dbReference type="KEGG" id="dmt:DESME_08835"/>
<sequence>MRIDLQDIRDVGIWVAMILYFFAISYLAEGGQSLLIFFFVIAFSILAIGGLIKSTSKFLEDYYSKKKDTSKL</sequence>
<dbReference type="EMBL" id="CP007032">
    <property type="protein sequence ID" value="AHF08555.1"/>
    <property type="molecule type" value="Genomic_DNA"/>
</dbReference>